<feature type="transmembrane region" description="Helical" evidence="7">
    <location>
        <begin position="246"/>
        <end position="265"/>
    </location>
</feature>
<evidence type="ECO:0000256" key="6">
    <source>
        <dbReference type="RuleBase" id="RU003732"/>
    </source>
</evidence>
<comment type="subcellular location">
    <subcellularLocation>
        <location evidence="1">Membrane</location>
        <topology evidence="1">Multi-pass membrane protein</topology>
    </subcellularLocation>
</comment>
<keyword evidence="3 6" id="KW-0812">Transmembrane</keyword>
<evidence type="ECO:0000256" key="5">
    <source>
        <dbReference type="ARBA" id="ARBA00023136"/>
    </source>
</evidence>
<dbReference type="AlphaFoldDB" id="C6M0V3"/>
<feature type="transmembrane region" description="Helical" evidence="7">
    <location>
        <begin position="153"/>
        <end position="181"/>
    </location>
</feature>
<gene>
    <name evidence="8" type="ORF">NEISICOT_00129</name>
</gene>
<comment type="similarity">
    <text evidence="6">Belongs to the sodium:neurotransmitter symporter (SNF) (TC 2.A.22) family.</text>
</comment>
<keyword evidence="5 7" id="KW-0472">Membrane</keyword>
<dbReference type="PROSITE" id="PS50267">
    <property type="entry name" value="NA_NEUROTRAN_SYMP_3"/>
    <property type="match status" value="1"/>
</dbReference>
<dbReference type="NCBIfam" id="NF037979">
    <property type="entry name" value="Na_transp"/>
    <property type="match status" value="1"/>
</dbReference>
<evidence type="ECO:0000313" key="8">
    <source>
        <dbReference type="EMBL" id="EET46027.1"/>
    </source>
</evidence>
<feature type="transmembrane region" description="Helical" evidence="7">
    <location>
        <begin position="492"/>
        <end position="512"/>
    </location>
</feature>
<dbReference type="EMBL" id="ACKO02000001">
    <property type="protein sequence ID" value="EET46027.1"/>
    <property type="molecule type" value="Genomic_DNA"/>
</dbReference>
<dbReference type="InterPro" id="IPR000175">
    <property type="entry name" value="Na/ntran_symport"/>
</dbReference>
<accession>C6M0V3</accession>
<keyword evidence="9" id="KW-1185">Reference proteome</keyword>
<feature type="transmembrane region" description="Helical" evidence="7">
    <location>
        <begin position="321"/>
        <end position="348"/>
    </location>
</feature>
<feature type="transmembrane region" description="Helical" evidence="7">
    <location>
        <begin position="409"/>
        <end position="431"/>
    </location>
</feature>
<keyword evidence="4 7" id="KW-1133">Transmembrane helix</keyword>
<feature type="transmembrane region" description="Helical" evidence="7">
    <location>
        <begin position="214"/>
        <end position="234"/>
    </location>
</feature>
<dbReference type="SUPFAM" id="SSF161070">
    <property type="entry name" value="SNF-like"/>
    <property type="match status" value="1"/>
</dbReference>
<dbReference type="CDD" id="cd10336">
    <property type="entry name" value="SLC6sbd_Tyt1-Like"/>
    <property type="match status" value="1"/>
</dbReference>
<dbReference type="eggNOG" id="COG0733">
    <property type="taxonomic scope" value="Bacteria"/>
</dbReference>
<keyword evidence="6" id="KW-0769">Symport</keyword>
<name>C6M0V3_NEISI</name>
<evidence type="ECO:0000313" key="9">
    <source>
        <dbReference type="Proteomes" id="UP000005365"/>
    </source>
</evidence>
<evidence type="ECO:0000256" key="3">
    <source>
        <dbReference type="ARBA" id="ARBA00022692"/>
    </source>
</evidence>
<dbReference type="GO" id="GO:0015293">
    <property type="term" value="F:symporter activity"/>
    <property type="evidence" value="ECO:0007669"/>
    <property type="project" value="UniProtKB-KW"/>
</dbReference>
<reference evidence="8" key="1">
    <citation type="submission" date="2009-07" db="EMBL/GenBank/DDBJ databases">
        <authorList>
            <person name="Weinstock G."/>
            <person name="Sodergren E."/>
            <person name="Clifton S."/>
            <person name="Fulton L."/>
            <person name="Fulton B."/>
            <person name="Courtney L."/>
            <person name="Fronick C."/>
            <person name="Harrison M."/>
            <person name="Strong C."/>
            <person name="Farmer C."/>
            <person name="Delahaunty K."/>
            <person name="Markovic C."/>
            <person name="Hall O."/>
            <person name="Minx P."/>
            <person name="Tomlinson C."/>
            <person name="Mitreva M."/>
            <person name="Nelson J."/>
            <person name="Hou S."/>
            <person name="Wollam A."/>
            <person name="Pepin K.H."/>
            <person name="Johnson M."/>
            <person name="Bhonagiri V."/>
            <person name="Nash W.E."/>
            <person name="Warren W."/>
            <person name="Chinwalla A."/>
            <person name="Mardis E.R."/>
            <person name="Wilson R.K."/>
        </authorList>
    </citation>
    <scope>NUCLEOTIDE SEQUENCE [LARGE SCALE GENOMIC DNA]</scope>
    <source>
        <strain evidence="8">ATCC 29256</strain>
    </source>
</reference>
<comment type="caution">
    <text evidence="8">The sequence shown here is derived from an EMBL/GenBank/DDBJ whole genome shotgun (WGS) entry which is preliminary data.</text>
</comment>
<organism evidence="8 9">
    <name type="scientific">Neisseria sicca ATCC 29256</name>
    <dbReference type="NCBI Taxonomy" id="547045"/>
    <lineage>
        <taxon>Bacteria</taxon>
        <taxon>Pseudomonadati</taxon>
        <taxon>Pseudomonadota</taxon>
        <taxon>Betaproteobacteria</taxon>
        <taxon>Neisseriales</taxon>
        <taxon>Neisseriaceae</taxon>
        <taxon>Neisseria</taxon>
    </lineage>
</organism>
<evidence type="ECO:0000256" key="4">
    <source>
        <dbReference type="ARBA" id="ARBA00022989"/>
    </source>
</evidence>
<dbReference type="PANTHER" id="PTHR42948:SF1">
    <property type="entry name" value="TRANSPORTER"/>
    <property type="match status" value="1"/>
</dbReference>
<feature type="transmembrane region" description="Helical" evidence="7">
    <location>
        <begin position="285"/>
        <end position="309"/>
    </location>
</feature>
<dbReference type="PROSITE" id="PS00610">
    <property type="entry name" value="NA_NEUROTRAN_SYMP_1"/>
    <property type="match status" value="1"/>
</dbReference>
<evidence type="ECO:0000256" key="1">
    <source>
        <dbReference type="ARBA" id="ARBA00004141"/>
    </source>
</evidence>
<proteinExistence type="inferred from homology"/>
<dbReference type="InterPro" id="IPR047218">
    <property type="entry name" value="YocR/YhdH-like"/>
</dbReference>
<sequence>MYPAISPVLFSDDLCLYGFPLKNAKFPDVFTILLFDIQLRTVNPFAYNFKFSQQGRWCFMSSNQPRQTWSNRLTYILTVAGATVGFGATWRFPYLVGENGGGAYVFLFCIAMFVIGIPMILVENVIGRRKGVNALDAFGGSLNGKPVAKIWKLVGWMGLLGSFGIMAYYMVLGGWVISYIVNIISGNLNISSPVSGELTKSFFTEHIENSPWEIAFYTFLFVIVNQWILVKGVIGGIEKAAKYLMPLLFLFLIAMVVRNVTLPGAMEGITFYLKPDFSKITAELFVFVLGQVFFALSLGFGVMITLSSYLDKNENLVQTAVITAITNTIIAVLAGFMIFPSLFSFGVAPNSGPTLVFQSLPIVFSNMWAGPVFAVIFFSLLLIAALTTSLTIYEVLITTIQEKTKIRRTAAITIVLAAIFIFGNIPSILSYGPWKDVSVFGKNIFDAFDYISGNILFMLTALGSALFVGFVMKDEAKDELLYKGNHTTVNIWFAYVKYLVPLVILLIFVSNLL</sequence>
<dbReference type="Proteomes" id="UP000005365">
    <property type="component" value="Unassembled WGS sequence"/>
</dbReference>
<feature type="transmembrane region" description="Helical" evidence="7">
    <location>
        <begin position="368"/>
        <end position="397"/>
    </location>
</feature>
<feature type="transmembrane region" description="Helical" evidence="7">
    <location>
        <begin position="104"/>
        <end position="122"/>
    </location>
</feature>
<evidence type="ECO:0000256" key="7">
    <source>
        <dbReference type="SAM" id="Phobius"/>
    </source>
</evidence>
<feature type="transmembrane region" description="Helical" evidence="7">
    <location>
        <begin position="73"/>
        <end position="92"/>
    </location>
</feature>
<dbReference type="Pfam" id="PF00209">
    <property type="entry name" value="SNF"/>
    <property type="match status" value="2"/>
</dbReference>
<evidence type="ECO:0000256" key="2">
    <source>
        <dbReference type="ARBA" id="ARBA00022448"/>
    </source>
</evidence>
<feature type="transmembrane region" description="Helical" evidence="7">
    <location>
        <begin position="451"/>
        <end position="471"/>
    </location>
</feature>
<dbReference type="InterPro" id="IPR037272">
    <property type="entry name" value="SNS_sf"/>
</dbReference>
<keyword evidence="2 6" id="KW-0813">Transport</keyword>
<dbReference type="PRINTS" id="PR00176">
    <property type="entry name" value="NANEUSMPORT"/>
</dbReference>
<dbReference type="GO" id="GO:0016020">
    <property type="term" value="C:membrane"/>
    <property type="evidence" value="ECO:0007669"/>
    <property type="project" value="UniProtKB-SubCell"/>
</dbReference>
<protein>
    <recommendedName>
        <fullName evidence="6">Transporter</fullName>
    </recommendedName>
</protein>
<dbReference type="PANTHER" id="PTHR42948">
    <property type="entry name" value="TRANSPORTER"/>
    <property type="match status" value="1"/>
</dbReference>